<dbReference type="RefSeq" id="WP_330928204.1">
    <property type="nucleotide sequence ID" value="NZ_CP119075.1"/>
</dbReference>
<reference evidence="3" key="1">
    <citation type="submission" date="2023-03" db="EMBL/GenBank/DDBJ databases">
        <title>Lomoglobus Profundus gen. nov., sp. nov., a novel member of the phylum Verrucomicrobia, isolated from deep-marine sediment of South China Sea.</title>
        <authorList>
            <person name="Ahmad T."/>
            <person name="Ishaq S.E."/>
            <person name="Wang F."/>
        </authorList>
    </citation>
    <scope>NUCLEOTIDE SEQUENCE</scope>
    <source>
        <strain evidence="3">LMO-M01</strain>
    </source>
</reference>
<evidence type="ECO:0000313" key="4">
    <source>
        <dbReference type="Proteomes" id="UP001218638"/>
    </source>
</evidence>
<name>A0AAF0CS66_9BACT</name>
<evidence type="ECO:0008006" key="5">
    <source>
        <dbReference type="Google" id="ProtNLM"/>
    </source>
</evidence>
<protein>
    <recommendedName>
        <fullName evidence="5">DUF4175 family protein</fullName>
    </recommendedName>
</protein>
<keyword evidence="4" id="KW-1185">Reference proteome</keyword>
<accession>A0AAF0CS66</accession>
<keyword evidence="2" id="KW-0812">Transmembrane</keyword>
<evidence type="ECO:0000256" key="2">
    <source>
        <dbReference type="SAM" id="Phobius"/>
    </source>
</evidence>
<feature type="compositionally biased region" description="Basic and acidic residues" evidence="1">
    <location>
        <begin position="755"/>
        <end position="776"/>
    </location>
</feature>
<dbReference type="Proteomes" id="UP001218638">
    <property type="component" value="Chromosome"/>
</dbReference>
<evidence type="ECO:0000313" key="3">
    <source>
        <dbReference type="EMBL" id="WED67053.1"/>
    </source>
</evidence>
<feature type="transmembrane region" description="Helical" evidence="2">
    <location>
        <begin position="62"/>
        <end position="80"/>
    </location>
</feature>
<dbReference type="KEGG" id="slom:PXH66_09340"/>
<feature type="compositionally biased region" description="Basic and acidic residues" evidence="1">
    <location>
        <begin position="815"/>
        <end position="824"/>
    </location>
</feature>
<feature type="compositionally biased region" description="Polar residues" evidence="1">
    <location>
        <begin position="777"/>
        <end position="797"/>
    </location>
</feature>
<feature type="compositionally biased region" description="Polar residues" evidence="1">
    <location>
        <begin position="1052"/>
        <end position="1064"/>
    </location>
</feature>
<sequence>MRRPLRLFFSFDARLHEELRSIARQYQSVRTHQRGVIVWCSAGGATLVLLLARFQWDGFAPWMGPALVAVFATATALSLWKLWRDRLDIIATAREIEREHPELQEALRTAAEQSPGSGGKLHFLQRRLLRHALDHAATAVWHQTPRTQARWLGPAHAIAIGAAIGLGVMALRYRTPFDFAWPFQSVGAAIAHGSGIEVTPGDVEVETGATVVVAARFPGKLPASANLVWQNADGQTGRESMAPSLSDPVYAFTLANVESDTVYAIEYPDGRTDEFALTVFELPHLVRADASLDYPDYTGYTDRTITDTRRISAVEGTQLDYVFHVSRALATAALQDEHGNVLPLAPRNADRTTFGTTFTLAESARYKLQLFDHENRADPAPADIRIEVTQNKRPDLKIDFPRGDQRVTPLQEIHFQAKVSDDFGLLDFGLATAVGNGEPDYRSFADATSSAPKLEADVSYLLALEDAGVEVDELVTWFAWADDFAPDGQIRRTTSDLFFAEVRPFDEIFREDVSGGGGGEGGGGPAADLLQIQRQLSIAIWNLQQSSLVGPTYTADVATLRDSQNTARAQLEEMRARLEEPRLRGAASLAGQSMKIAAEELDDAAESASLDPLADAWTASQSAYRALLKLQPRETNVAQNSGQGGSGQRNQGQINQLRLRNEANNYETASEAESPTSPEDREQLNLLSKLKDLSRRQQDLNERLQELQTALAAANDEAERDRIRRELKRLEEEQRRMLADLDEARQNLDRMNSGEQREQARQQLDQSREDMQEVSERLSSGEVSSALASGTRAQESLESTREQLREESSSVFSEQLRELRRQARELSAQQDQLAQQWRDEQEKPPSLDDSASREALAESLDAQRERHGNLLRDMRQITEDSEGTEPTLHRQLYDLMREQGSDGPSRELETSAELLRRGFLDQARRQQAGVGEAFEQLQASIERAAESVLGSEATEMKFARNELEQLARELGGERPTPSEPGTTQSPTSIPGRESGEELTGTGTEPGTEPGTRPAPGEGEGELRVAGGEGPSSDEQNGTTPSNEPGEGARVATATSTTGDQSGASPGNGVGDQPSSTPSGPEPVESFEETLARLLPGGTRRGGEGRREGNGPITGRDFGDWADRLRTVESLLESEDLRQRLAEARGEAEDLRREWKRNGAAPQWDLVDTGVVSPLNEVRRWLDQEIARREDPTSLQPIDRDPVPDKYAEAVRQYYEALGGAN</sequence>
<feature type="transmembrane region" description="Helical" evidence="2">
    <location>
        <begin position="36"/>
        <end position="56"/>
    </location>
</feature>
<feature type="compositionally biased region" description="Basic and acidic residues" evidence="1">
    <location>
        <begin position="837"/>
        <end position="869"/>
    </location>
</feature>
<evidence type="ECO:0000256" key="1">
    <source>
        <dbReference type="SAM" id="MobiDB-lite"/>
    </source>
</evidence>
<gene>
    <name evidence="3" type="ORF">PXH66_09340</name>
</gene>
<feature type="compositionally biased region" description="Basic and acidic residues" evidence="1">
    <location>
        <begin position="959"/>
        <end position="972"/>
    </location>
</feature>
<organism evidence="3 4">
    <name type="scientific">Synoicihabitans lomoniglobus</name>
    <dbReference type="NCBI Taxonomy" id="2909285"/>
    <lineage>
        <taxon>Bacteria</taxon>
        <taxon>Pseudomonadati</taxon>
        <taxon>Verrucomicrobiota</taxon>
        <taxon>Opitutia</taxon>
        <taxon>Opitutales</taxon>
        <taxon>Opitutaceae</taxon>
        <taxon>Synoicihabitans</taxon>
    </lineage>
</organism>
<dbReference type="AlphaFoldDB" id="A0AAF0CS66"/>
<feature type="compositionally biased region" description="Polar residues" evidence="1">
    <location>
        <begin position="979"/>
        <end position="988"/>
    </location>
</feature>
<feature type="region of interest" description="Disordered" evidence="1">
    <location>
        <begin position="959"/>
        <end position="1118"/>
    </location>
</feature>
<proteinExistence type="predicted"/>
<keyword evidence="2" id="KW-1133">Transmembrane helix</keyword>
<feature type="compositionally biased region" description="Polar residues" evidence="1">
    <location>
        <begin position="1032"/>
        <end position="1042"/>
    </location>
</feature>
<feature type="region of interest" description="Disordered" evidence="1">
    <location>
        <begin position="740"/>
        <end position="869"/>
    </location>
</feature>
<feature type="transmembrane region" description="Helical" evidence="2">
    <location>
        <begin position="151"/>
        <end position="173"/>
    </location>
</feature>
<feature type="compositionally biased region" description="Low complexity" evidence="1">
    <location>
        <begin position="997"/>
        <end position="1016"/>
    </location>
</feature>
<dbReference type="EMBL" id="CP119075">
    <property type="protein sequence ID" value="WED67053.1"/>
    <property type="molecule type" value="Genomic_DNA"/>
</dbReference>
<feature type="compositionally biased region" description="Basic and acidic residues" evidence="1">
    <location>
        <begin position="798"/>
        <end position="808"/>
    </location>
</feature>
<keyword evidence="2" id="KW-0472">Membrane</keyword>